<dbReference type="InterPro" id="IPR023210">
    <property type="entry name" value="NADP_OxRdtase_dom"/>
</dbReference>
<dbReference type="InterPro" id="IPR036812">
    <property type="entry name" value="NAD(P)_OxRdtase_dom_sf"/>
</dbReference>
<dbReference type="PROSITE" id="PS00798">
    <property type="entry name" value="ALDOKETO_REDUCTASE_1"/>
    <property type="match status" value="1"/>
</dbReference>
<dbReference type="PROSITE" id="PS00062">
    <property type="entry name" value="ALDOKETO_REDUCTASE_2"/>
    <property type="match status" value="1"/>
</dbReference>
<reference evidence="2" key="1">
    <citation type="submission" date="2023-03" db="EMBL/GenBank/DDBJ databases">
        <authorList>
            <person name="Julca I."/>
        </authorList>
    </citation>
    <scope>NUCLEOTIDE SEQUENCE</scope>
</reference>
<gene>
    <name evidence="2" type="ORF">OLC1_LOCUS20309</name>
</gene>
<name>A0AAV1E2V2_OLDCO</name>
<dbReference type="GO" id="GO:0016491">
    <property type="term" value="F:oxidoreductase activity"/>
    <property type="evidence" value="ECO:0007669"/>
    <property type="project" value="InterPro"/>
</dbReference>
<sequence>MAAKQKFFEPKIPEILLNSGHKMPMIGFGCAASNMPPLEELISILLKAMEIGYRHFDTASAYGSEEALGKAVAKALEMGLIKNRDELFITSKLWITQNHPDLVLPALKQTLETMGLEYLDLYLIHSPVRIKEGVDPFKLGEGDVLPFDMIGTWKVMEDCFKLGLTKSIGVSNFSSGKISKLLDSSTIPPAVNQVEMNVNWQLRNFGNKTIAQHRGPVGRGDLFIVKNGPIKSVEEFWDGDM</sequence>
<evidence type="ECO:0000259" key="1">
    <source>
        <dbReference type="Pfam" id="PF00248"/>
    </source>
</evidence>
<keyword evidence="3" id="KW-1185">Reference proteome</keyword>
<dbReference type="PRINTS" id="PR00069">
    <property type="entry name" value="ALDKETRDTASE"/>
</dbReference>
<accession>A0AAV1E2V2</accession>
<dbReference type="Gene3D" id="3.20.20.100">
    <property type="entry name" value="NADP-dependent oxidoreductase domain"/>
    <property type="match status" value="1"/>
</dbReference>
<dbReference type="AlphaFoldDB" id="A0AAV1E2V2"/>
<dbReference type="Proteomes" id="UP001161247">
    <property type="component" value="Chromosome 7"/>
</dbReference>
<dbReference type="Pfam" id="PF00248">
    <property type="entry name" value="Aldo_ket_red"/>
    <property type="match status" value="1"/>
</dbReference>
<dbReference type="SUPFAM" id="SSF51430">
    <property type="entry name" value="NAD(P)-linked oxidoreductase"/>
    <property type="match status" value="1"/>
</dbReference>
<evidence type="ECO:0000313" key="3">
    <source>
        <dbReference type="Proteomes" id="UP001161247"/>
    </source>
</evidence>
<dbReference type="InterPro" id="IPR018170">
    <property type="entry name" value="Aldo/ket_reductase_CS"/>
</dbReference>
<dbReference type="PANTHER" id="PTHR11732">
    <property type="entry name" value="ALDO/KETO REDUCTASE"/>
    <property type="match status" value="1"/>
</dbReference>
<dbReference type="InterPro" id="IPR020471">
    <property type="entry name" value="AKR"/>
</dbReference>
<dbReference type="EMBL" id="OX459124">
    <property type="protein sequence ID" value="CAI9113263.1"/>
    <property type="molecule type" value="Genomic_DNA"/>
</dbReference>
<evidence type="ECO:0000313" key="2">
    <source>
        <dbReference type="EMBL" id="CAI9113263.1"/>
    </source>
</evidence>
<proteinExistence type="predicted"/>
<feature type="domain" description="NADP-dependent oxidoreductase" evidence="1">
    <location>
        <begin position="26"/>
        <end position="199"/>
    </location>
</feature>
<organism evidence="2 3">
    <name type="scientific">Oldenlandia corymbosa var. corymbosa</name>
    <dbReference type="NCBI Taxonomy" id="529605"/>
    <lineage>
        <taxon>Eukaryota</taxon>
        <taxon>Viridiplantae</taxon>
        <taxon>Streptophyta</taxon>
        <taxon>Embryophyta</taxon>
        <taxon>Tracheophyta</taxon>
        <taxon>Spermatophyta</taxon>
        <taxon>Magnoliopsida</taxon>
        <taxon>eudicotyledons</taxon>
        <taxon>Gunneridae</taxon>
        <taxon>Pentapetalae</taxon>
        <taxon>asterids</taxon>
        <taxon>lamiids</taxon>
        <taxon>Gentianales</taxon>
        <taxon>Rubiaceae</taxon>
        <taxon>Rubioideae</taxon>
        <taxon>Spermacoceae</taxon>
        <taxon>Hedyotis-Oldenlandia complex</taxon>
        <taxon>Oldenlandia</taxon>
    </lineage>
</organism>
<protein>
    <submittedName>
        <fullName evidence="2">OLC1v1013836C1</fullName>
    </submittedName>
</protein>